<evidence type="ECO:0000256" key="3">
    <source>
        <dbReference type="SAM" id="MobiDB-lite"/>
    </source>
</evidence>
<dbReference type="InterPro" id="IPR026779">
    <property type="entry name" value="Camk2n"/>
</dbReference>
<name>A0AAV2KQH3_KNICA</name>
<gene>
    <name evidence="4" type="ORF">KC01_LOCUS19938</name>
</gene>
<protein>
    <submittedName>
        <fullName evidence="4">Uncharacterized protein</fullName>
    </submittedName>
</protein>
<accession>A0AAV2KQH3</accession>
<dbReference type="PANTHER" id="PTHR31007">
    <property type="entry name" value="CALCIUM/CALMODULIN-DEPENDENT PROTEIN KINASE II INHIBITOR 2"/>
    <property type="match status" value="1"/>
</dbReference>
<dbReference type="EMBL" id="OZ035841">
    <property type="protein sequence ID" value="CAL1590426.1"/>
    <property type="molecule type" value="Genomic_DNA"/>
</dbReference>
<proteinExistence type="inferred from homology"/>
<evidence type="ECO:0000256" key="2">
    <source>
        <dbReference type="ARBA" id="ARBA00023013"/>
    </source>
</evidence>
<dbReference type="Proteomes" id="UP001497482">
    <property type="component" value="Chromosome 19"/>
</dbReference>
<evidence type="ECO:0000313" key="5">
    <source>
        <dbReference type="Proteomes" id="UP001497482"/>
    </source>
</evidence>
<feature type="region of interest" description="Disordered" evidence="3">
    <location>
        <begin position="93"/>
        <end position="180"/>
    </location>
</feature>
<evidence type="ECO:0000256" key="1">
    <source>
        <dbReference type="ARBA" id="ARBA00009996"/>
    </source>
</evidence>
<keyword evidence="5" id="KW-1185">Reference proteome</keyword>
<dbReference type="AlphaFoldDB" id="A0AAV2KQH3"/>
<evidence type="ECO:0000313" key="4">
    <source>
        <dbReference type="EMBL" id="CAL1590426.1"/>
    </source>
</evidence>
<dbReference type="PANTHER" id="PTHR31007:SF4">
    <property type="entry name" value="CALCIUM_CALMODULIN-DEPENDENT PROTEIN KINASE II INHIBITOR 2"/>
    <property type="match status" value="1"/>
</dbReference>
<feature type="compositionally biased region" description="Pro residues" evidence="3">
    <location>
        <begin position="99"/>
        <end position="109"/>
    </location>
</feature>
<dbReference type="GO" id="GO:0008427">
    <property type="term" value="F:calcium-dependent protein kinase inhibitor activity"/>
    <property type="evidence" value="ECO:0007669"/>
    <property type="project" value="TreeGrafter"/>
</dbReference>
<reference evidence="4 5" key="1">
    <citation type="submission" date="2024-04" db="EMBL/GenBank/DDBJ databases">
        <authorList>
            <person name="Waldvogel A.-M."/>
            <person name="Schoenle A."/>
        </authorList>
    </citation>
    <scope>NUCLEOTIDE SEQUENCE [LARGE SCALE GENOMIC DNA]</scope>
</reference>
<feature type="compositionally biased region" description="Basic and acidic residues" evidence="3">
    <location>
        <begin position="43"/>
        <end position="63"/>
    </location>
</feature>
<comment type="similarity">
    <text evidence="1">Belongs to the CAMK2N family.</text>
</comment>
<feature type="region of interest" description="Disordered" evidence="3">
    <location>
        <begin position="1"/>
        <end position="63"/>
    </location>
</feature>
<organism evidence="4 5">
    <name type="scientific">Knipowitschia caucasica</name>
    <name type="common">Caucasian dwarf goby</name>
    <name type="synonym">Pomatoschistus caucasicus</name>
    <dbReference type="NCBI Taxonomy" id="637954"/>
    <lineage>
        <taxon>Eukaryota</taxon>
        <taxon>Metazoa</taxon>
        <taxon>Chordata</taxon>
        <taxon>Craniata</taxon>
        <taxon>Vertebrata</taxon>
        <taxon>Euteleostomi</taxon>
        <taxon>Actinopterygii</taxon>
        <taxon>Neopterygii</taxon>
        <taxon>Teleostei</taxon>
        <taxon>Neoteleostei</taxon>
        <taxon>Acanthomorphata</taxon>
        <taxon>Gobiaria</taxon>
        <taxon>Gobiiformes</taxon>
        <taxon>Gobioidei</taxon>
        <taxon>Gobiidae</taxon>
        <taxon>Gobiinae</taxon>
        <taxon>Knipowitschia</taxon>
    </lineage>
</organism>
<feature type="compositionally biased region" description="Polar residues" evidence="3">
    <location>
        <begin position="170"/>
        <end position="180"/>
    </location>
</feature>
<dbReference type="GO" id="GO:0019901">
    <property type="term" value="F:protein kinase binding"/>
    <property type="evidence" value="ECO:0007669"/>
    <property type="project" value="TreeGrafter"/>
</dbReference>
<sequence>MASPQLCDGPDTINKYCDPPSSTAPPADTQLSPRGHNIHAAPKRHDTTRQSERKTRVDAENKRAPWGLVRKQAWITRFPINKIQDRICAMYGSSGLPELIPPSGPPRQPGPGGQYNPGHPQVEGHAGGTNPQRLGQRAPKLGQIGRSKKVELEDEDLDDIMNNNNNNNNHQCPVSLSPLS</sequence>
<dbReference type="Pfam" id="PF15170">
    <property type="entry name" value="CaM-KIIN"/>
    <property type="match status" value="1"/>
</dbReference>
<keyword evidence="2" id="KW-0649">Protein kinase inhibitor</keyword>